<evidence type="ECO:0000259" key="1">
    <source>
        <dbReference type="Pfam" id="PF21956"/>
    </source>
</evidence>
<protein>
    <recommendedName>
        <fullName evidence="1">DUF6922 domain-containing protein</fullName>
    </recommendedName>
</protein>
<proteinExistence type="predicted"/>
<dbReference type="EMBL" id="PFOI01000001">
    <property type="protein sequence ID" value="PIZ71780.1"/>
    <property type="molecule type" value="Genomic_DNA"/>
</dbReference>
<feature type="domain" description="DUF6922" evidence="1">
    <location>
        <begin position="8"/>
        <end position="56"/>
    </location>
</feature>
<evidence type="ECO:0000313" key="2">
    <source>
        <dbReference type="EMBL" id="PIZ71780.1"/>
    </source>
</evidence>
<dbReference type="Proteomes" id="UP000231071">
    <property type="component" value="Unassembled WGS sequence"/>
</dbReference>
<reference evidence="3" key="1">
    <citation type="submission" date="2017-09" db="EMBL/GenBank/DDBJ databases">
        <title>Depth-based differentiation of microbial function through sediment-hosted aquifers and enrichment of novel symbionts in the deep terrestrial subsurface.</title>
        <authorList>
            <person name="Probst A.J."/>
            <person name="Ladd B."/>
            <person name="Jarett J.K."/>
            <person name="Geller-Mcgrath D.E."/>
            <person name="Sieber C.M.K."/>
            <person name="Emerson J.B."/>
            <person name="Anantharaman K."/>
            <person name="Thomas B.C."/>
            <person name="Malmstrom R."/>
            <person name="Stieglmeier M."/>
            <person name="Klingl A."/>
            <person name="Woyke T."/>
            <person name="Ryan C.M."/>
            <person name="Banfield J.F."/>
        </authorList>
    </citation>
    <scope>NUCLEOTIDE SEQUENCE [LARGE SCALE GENOMIC DNA]</scope>
</reference>
<gene>
    <name evidence="2" type="ORF">COY09_00040</name>
</gene>
<dbReference type="InterPro" id="IPR053830">
    <property type="entry name" value="DUF6922"/>
</dbReference>
<organism evidence="2 3">
    <name type="scientific">Candidatus Portnoybacteria bacterium CG_4_10_14_0_2_um_filter_39_11</name>
    <dbReference type="NCBI Taxonomy" id="1974797"/>
    <lineage>
        <taxon>Bacteria</taxon>
        <taxon>Candidatus Portnoyibacteriota</taxon>
    </lineage>
</organism>
<comment type="caution">
    <text evidence="2">The sequence shown here is derived from an EMBL/GenBank/DDBJ whole genome shotgun (WGS) entry which is preliminary data.</text>
</comment>
<dbReference type="AlphaFoldDB" id="A0A2M7UKP1"/>
<name>A0A2M7UKP1_9BACT</name>
<sequence length="98" mass="12083">MLPKQFEKYFWEVDFEKLDEKKRRQYVISRILEYGDLDAIRWVLSNFSKRIIKEVVRKSMELTPKSANFWAIYFSISKDKILCLSKQLLQRRKTHWLH</sequence>
<evidence type="ECO:0000313" key="3">
    <source>
        <dbReference type="Proteomes" id="UP000231071"/>
    </source>
</evidence>
<accession>A0A2M7UKP1</accession>
<dbReference type="Pfam" id="PF21956">
    <property type="entry name" value="DUF6922"/>
    <property type="match status" value="1"/>
</dbReference>